<proteinExistence type="predicted"/>
<sequence length="441" mass="47846">MSTDDSRNISVDIAALGESRVYQVAEGSMFIGDADATVSTARRLAAVPVQQAVETLVAMSSTERASVLASMPVSAAAARIAELPTPNAIQVLSEIDEQLAIGQLLAMNSYTARSLVLGSHEPVRSNLLSAMTLEQTCRFLGDFNEQEGRVSLATEVLKDFAACLPLMVIAALLNQVPPAVATQILEAADDRDMAIWVCMDESARLSLVNAMPNSQLEKVVHLANGPSEDLLEICSVVGTAAPDLGSIVGSMTRGRMAEFATTSDLGAIVYAAIPPEMRVTLMPHMGVDGLASTFCKIGEALPECIWSMMAADQSRPYRAPLAHRVIVQALSASSVDSKMLMDHIPQQFAAALWNSQWAHGVAREINAAADSHGWPYREAYERFSEVPNEHKEEVAWHLGFEGIRNLESHLDSRRWKTSKHEVDKTILNKARKQGRFPDPLV</sequence>
<evidence type="ECO:0000313" key="2">
    <source>
        <dbReference type="EMBL" id="GGR61701.1"/>
    </source>
</evidence>
<evidence type="ECO:0000259" key="1">
    <source>
        <dbReference type="Pfam" id="PF03448"/>
    </source>
</evidence>
<dbReference type="SUPFAM" id="SSF158791">
    <property type="entry name" value="MgtE N-terminal domain-like"/>
    <property type="match status" value="1"/>
</dbReference>
<gene>
    <name evidence="2" type="ORF">GCM10010251_93070</name>
</gene>
<reference evidence="2" key="1">
    <citation type="journal article" date="2014" name="Int. J. Syst. Evol. Microbiol.">
        <title>Complete genome sequence of Corynebacterium casei LMG S-19264T (=DSM 44701T), isolated from a smear-ripened cheese.</title>
        <authorList>
            <consortium name="US DOE Joint Genome Institute (JGI-PGF)"/>
            <person name="Walter F."/>
            <person name="Albersmeier A."/>
            <person name="Kalinowski J."/>
            <person name="Ruckert C."/>
        </authorList>
    </citation>
    <scope>NUCLEOTIDE SEQUENCE</scope>
    <source>
        <strain evidence="2">JCM 4346</strain>
    </source>
</reference>
<dbReference type="RefSeq" id="WP_189944110.1">
    <property type="nucleotide sequence ID" value="NZ_BMSX01000042.1"/>
</dbReference>
<dbReference type="Pfam" id="PF03448">
    <property type="entry name" value="MgtE_N"/>
    <property type="match status" value="1"/>
</dbReference>
<accession>A0A918L040</accession>
<keyword evidence="3" id="KW-1185">Reference proteome</keyword>
<dbReference type="InterPro" id="IPR006668">
    <property type="entry name" value="Mg_transptr_MgtE_intracell_dom"/>
</dbReference>
<name>A0A918L040_9ACTN</name>
<protein>
    <recommendedName>
        <fullName evidence="1">Magnesium transporter MgtE intracellular domain-containing protein</fullName>
    </recommendedName>
</protein>
<dbReference type="AlphaFoldDB" id="A0A918L040"/>
<comment type="caution">
    <text evidence="2">The sequence shown here is derived from an EMBL/GenBank/DDBJ whole genome shotgun (WGS) entry which is preliminary data.</text>
</comment>
<evidence type="ECO:0000313" key="3">
    <source>
        <dbReference type="Proteomes" id="UP000658320"/>
    </source>
</evidence>
<dbReference type="EMBL" id="BMSX01000042">
    <property type="protein sequence ID" value="GGR61701.1"/>
    <property type="molecule type" value="Genomic_DNA"/>
</dbReference>
<feature type="domain" description="Magnesium transporter MgtE intracellular" evidence="1">
    <location>
        <begin position="44"/>
        <end position="113"/>
    </location>
</feature>
<organism evidence="2 3">
    <name type="scientific">Streptomyces aurantiogriseus</name>
    <dbReference type="NCBI Taxonomy" id="66870"/>
    <lineage>
        <taxon>Bacteria</taxon>
        <taxon>Bacillati</taxon>
        <taxon>Actinomycetota</taxon>
        <taxon>Actinomycetes</taxon>
        <taxon>Kitasatosporales</taxon>
        <taxon>Streptomycetaceae</taxon>
        <taxon>Streptomyces</taxon>
    </lineage>
</organism>
<reference evidence="2" key="2">
    <citation type="submission" date="2020-09" db="EMBL/GenBank/DDBJ databases">
        <authorList>
            <person name="Sun Q."/>
            <person name="Ohkuma M."/>
        </authorList>
    </citation>
    <scope>NUCLEOTIDE SEQUENCE</scope>
    <source>
        <strain evidence="2">JCM 4346</strain>
    </source>
</reference>
<dbReference type="Proteomes" id="UP000658320">
    <property type="component" value="Unassembled WGS sequence"/>
</dbReference>